<name>A0A6H2GZA6_9BACL</name>
<keyword evidence="2" id="KW-1185">Reference proteome</keyword>
<dbReference type="KEGG" id="palr:HGI30_13335"/>
<dbReference type="Proteomes" id="UP000502136">
    <property type="component" value="Chromosome"/>
</dbReference>
<dbReference type="AlphaFoldDB" id="A0A6H2GZA6"/>
<dbReference type="RefSeq" id="WP_168908006.1">
    <property type="nucleotide sequence ID" value="NZ_CP051428.1"/>
</dbReference>
<evidence type="ECO:0000313" key="2">
    <source>
        <dbReference type="Proteomes" id="UP000502136"/>
    </source>
</evidence>
<protein>
    <submittedName>
        <fullName evidence="1">Uncharacterized protein</fullName>
    </submittedName>
</protein>
<organism evidence="1 2">
    <name type="scientific">Paenibacillus albicereus</name>
    <dbReference type="NCBI Taxonomy" id="2726185"/>
    <lineage>
        <taxon>Bacteria</taxon>
        <taxon>Bacillati</taxon>
        <taxon>Bacillota</taxon>
        <taxon>Bacilli</taxon>
        <taxon>Bacillales</taxon>
        <taxon>Paenibacillaceae</taxon>
        <taxon>Paenibacillus</taxon>
    </lineage>
</organism>
<gene>
    <name evidence="1" type="ORF">HGI30_13335</name>
</gene>
<evidence type="ECO:0000313" key="1">
    <source>
        <dbReference type="EMBL" id="QJC52448.1"/>
    </source>
</evidence>
<sequence>MRLAAAVGWMTAPFVMLPARWSHLSATGRIIGAVWSSALLLSLLAFAQLYGAPSNPPQQVQAKVVPAEASPAPYAVPASDEHP</sequence>
<dbReference type="EMBL" id="CP051428">
    <property type="protein sequence ID" value="QJC52448.1"/>
    <property type="molecule type" value="Genomic_DNA"/>
</dbReference>
<accession>A0A6H2GZA6</accession>
<reference evidence="1 2" key="1">
    <citation type="submission" date="2020-04" db="EMBL/GenBank/DDBJ databases">
        <title>Novel Paenibacillus strain UniB2 isolated from commercial digestive syrup.</title>
        <authorList>
            <person name="Thorat V."/>
            <person name="Kirdat K."/>
            <person name="Tiwarekar B."/>
            <person name="Yadav A."/>
        </authorList>
    </citation>
    <scope>NUCLEOTIDE SEQUENCE [LARGE SCALE GENOMIC DNA]</scope>
    <source>
        <strain evidence="1 2">UniB2</strain>
    </source>
</reference>
<proteinExistence type="predicted"/>